<evidence type="ECO:0000313" key="3">
    <source>
        <dbReference type="EMBL" id="MEB4796631.1"/>
    </source>
</evidence>
<evidence type="ECO:0000256" key="1">
    <source>
        <dbReference type="SAM" id="MobiDB-lite"/>
    </source>
</evidence>
<feature type="region of interest" description="Disordered" evidence="1">
    <location>
        <begin position="1"/>
        <end position="37"/>
    </location>
</feature>
<feature type="compositionally biased region" description="Low complexity" evidence="1">
    <location>
        <begin position="7"/>
        <end position="32"/>
    </location>
</feature>
<accession>A0ABU6DFT7</accession>
<keyword evidence="4" id="KW-1185">Reference proteome</keyword>
<dbReference type="Gene3D" id="3.30.750.140">
    <property type="match status" value="1"/>
</dbReference>
<dbReference type="InterPro" id="IPR038610">
    <property type="entry name" value="FliK-like_C_sf"/>
</dbReference>
<sequence length="481" mass="51795">MDVQIQTTPTANSASTSTNKAGAAATAGTTSKDGFNQVLDGQLSQDSTAKTETNPADPALSLDMLLQMLQSLVAPLKGTAAQDVKTEDQPLSEVVLEAMNSNPALAQQLLQDPKVQQWFEEAEQLLQTLSGAQLTPLATLPSTLKLQTTEVSSLQAQNTLLALASLSKQQPDNPIVKFLNQDLQNVIQPLLPELMTNLKGQTLDAATTESAVEAMEGLMNTGKKEVTSTDKPAHHKLNSKKTSDQNVDMMNTVTIAQPAKSKLELLALKSGFLTAQVDASSKPGDTLPNLVDLPTEPETATNSVVTIADLQRTQQTQAIVAKTVAPTMNAANFADEMTEHVLKNMKITLADGFSEAKLSLFPKNLGHIDVKISMHDGQLIAQFAAESAAAKQLLENQLPQLRQALLTQGLQVEKLEVTQSQNMQSSMFQEHRQQQAFAQPQRQNKNNSGGFEVDSLDLEQEIDANVQVKPAMHGNSFDVTA</sequence>
<dbReference type="PANTHER" id="PTHR37533">
    <property type="entry name" value="FLAGELLAR HOOK-LENGTH CONTROL PROTEIN"/>
    <property type="match status" value="1"/>
</dbReference>
<dbReference type="CDD" id="cd17470">
    <property type="entry name" value="T3SS_Flik_C"/>
    <property type="match status" value="1"/>
</dbReference>
<dbReference type="InterPro" id="IPR052563">
    <property type="entry name" value="FliK"/>
</dbReference>
<proteinExistence type="predicted"/>
<comment type="caution">
    <text evidence="3">The sequence shown here is derived from an EMBL/GenBank/DDBJ whole genome shotgun (WGS) entry which is preliminary data.</text>
</comment>
<dbReference type="EMBL" id="JAROBY010000035">
    <property type="protein sequence ID" value="MEB4796631.1"/>
    <property type="molecule type" value="Genomic_DNA"/>
</dbReference>
<evidence type="ECO:0000259" key="2">
    <source>
        <dbReference type="Pfam" id="PF02120"/>
    </source>
</evidence>
<protein>
    <submittedName>
        <fullName evidence="3">Flagellar hook-length control protein FliK</fullName>
    </submittedName>
</protein>
<organism evidence="3 4">
    <name type="scientific">Paenibacillus chondroitinus</name>
    <dbReference type="NCBI Taxonomy" id="59842"/>
    <lineage>
        <taxon>Bacteria</taxon>
        <taxon>Bacillati</taxon>
        <taxon>Bacillota</taxon>
        <taxon>Bacilli</taxon>
        <taxon>Bacillales</taxon>
        <taxon>Paenibacillaceae</taxon>
        <taxon>Paenibacillus</taxon>
    </lineage>
</organism>
<feature type="domain" description="Flagellar hook-length control protein-like C-terminal" evidence="2">
    <location>
        <begin position="349"/>
        <end position="424"/>
    </location>
</feature>
<gene>
    <name evidence="3" type="ORF">P5G65_22230</name>
</gene>
<keyword evidence="3" id="KW-0969">Cilium</keyword>
<feature type="region of interest" description="Disordered" evidence="1">
    <location>
        <begin position="423"/>
        <end position="452"/>
    </location>
</feature>
<name>A0ABU6DFT7_9BACL</name>
<keyword evidence="3" id="KW-0966">Cell projection</keyword>
<evidence type="ECO:0000313" key="4">
    <source>
        <dbReference type="Proteomes" id="UP001355653"/>
    </source>
</evidence>
<keyword evidence="3" id="KW-0282">Flagellum</keyword>
<feature type="compositionally biased region" description="Low complexity" evidence="1">
    <location>
        <begin position="434"/>
        <end position="443"/>
    </location>
</feature>
<dbReference type="Proteomes" id="UP001355653">
    <property type="component" value="Unassembled WGS sequence"/>
</dbReference>
<dbReference type="Pfam" id="PF02120">
    <property type="entry name" value="Flg_hook"/>
    <property type="match status" value="1"/>
</dbReference>
<dbReference type="InterPro" id="IPR021136">
    <property type="entry name" value="Flagellar_hook_control-like_C"/>
</dbReference>
<dbReference type="RefSeq" id="WP_127451076.1">
    <property type="nucleotide sequence ID" value="NZ_JAROBY010000035.1"/>
</dbReference>
<reference evidence="3 4" key="1">
    <citation type="submission" date="2023-03" db="EMBL/GenBank/DDBJ databases">
        <title>Bacillus Genome Sequencing.</title>
        <authorList>
            <person name="Dunlap C."/>
        </authorList>
    </citation>
    <scope>NUCLEOTIDE SEQUENCE [LARGE SCALE GENOMIC DNA]</scope>
    <source>
        <strain evidence="3 4">NRS-1351</strain>
    </source>
</reference>
<dbReference type="PANTHER" id="PTHR37533:SF2">
    <property type="entry name" value="FLAGELLAR HOOK-LENGTH CONTROL PROTEIN"/>
    <property type="match status" value="1"/>
</dbReference>